<dbReference type="InterPro" id="IPR036291">
    <property type="entry name" value="NAD(P)-bd_dom_sf"/>
</dbReference>
<keyword evidence="3" id="KW-1185">Reference proteome</keyword>
<proteinExistence type="inferred from homology"/>
<dbReference type="Gene3D" id="3.40.50.720">
    <property type="entry name" value="NAD(P)-binding Rossmann-like Domain"/>
    <property type="match status" value="1"/>
</dbReference>
<protein>
    <submittedName>
        <fullName evidence="2">SDR family oxidoreductase</fullName>
    </submittedName>
</protein>
<dbReference type="InterPro" id="IPR002347">
    <property type="entry name" value="SDR_fam"/>
</dbReference>
<dbReference type="PRINTS" id="PR00081">
    <property type="entry name" value="GDHRDH"/>
</dbReference>
<reference evidence="2 3" key="1">
    <citation type="submission" date="2020-08" db="EMBL/GenBank/DDBJ databases">
        <authorList>
            <person name="Seo M.-J."/>
        </authorList>
    </citation>
    <scope>NUCLEOTIDE SEQUENCE [LARGE SCALE GENOMIC DNA]</scope>
    <source>
        <strain evidence="2 3">MBLA0160</strain>
    </source>
</reference>
<comment type="similarity">
    <text evidence="1">Belongs to the short-chain dehydrogenases/reductases (SDR) family.</text>
</comment>
<accession>A0A7J9SNF0</accession>
<dbReference type="FunFam" id="3.40.50.720:FF:000084">
    <property type="entry name" value="Short-chain dehydrogenase reductase"/>
    <property type="match status" value="1"/>
</dbReference>
<dbReference type="PANTHER" id="PTHR42879:SF6">
    <property type="entry name" value="NADPH-DEPENDENT REDUCTASE BACG"/>
    <property type="match status" value="1"/>
</dbReference>
<dbReference type="PANTHER" id="PTHR42879">
    <property type="entry name" value="3-OXOACYL-(ACYL-CARRIER-PROTEIN) REDUCTASE"/>
    <property type="match status" value="1"/>
</dbReference>
<evidence type="ECO:0000313" key="2">
    <source>
        <dbReference type="EMBL" id="MBB6646691.1"/>
    </source>
</evidence>
<gene>
    <name evidence="2" type="ORF">H5V44_10410</name>
</gene>
<sequence>MDLQLAGDAALVTASSSGLGKASARALAAEGSNVVVNGRDEERLAAAVEDIRTDAAEGATVIGHAADITDPDAVEALVERPVAEFGGLDHLVTSAGGPPAKPFLETTDEEWYEAFDLLVMSVVRAVRAAAPHLRAGDGGTVVTIASITVKEPKDNLVLSNAVRAGAVGLEKVLSTELAPEIRANAVLPGTHETPRVEDVVEQGLERGDYDAYEAGIAEWAERIPVGRLGDPMELGRTVAFLSSPQSAFLTGVALPVDGGESGSTL</sequence>
<evidence type="ECO:0000256" key="1">
    <source>
        <dbReference type="ARBA" id="ARBA00006484"/>
    </source>
</evidence>
<dbReference type="AlphaFoldDB" id="A0A7J9SNF0"/>
<dbReference type="Proteomes" id="UP000546257">
    <property type="component" value="Unassembled WGS sequence"/>
</dbReference>
<dbReference type="InterPro" id="IPR050259">
    <property type="entry name" value="SDR"/>
</dbReference>
<organism evidence="2 3">
    <name type="scientific">Halobellus ruber</name>
    <dbReference type="NCBI Taxonomy" id="2761102"/>
    <lineage>
        <taxon>Archaea</taxon>
        <taxon>Methanobacteriati</taxon>
        <taxon>Methanobacteriota</taxon>
        <taxon>Stenosarchaea group</taxon>
        <taxon>Halobacteria</taxon>
        <taxon>Halobacteriales</taxon>
        <taxon>Haloferacaceae</taxon>
        <taxon>Halobellus</taxon>
    </lineage>
</organism>
<evidence type="ECO:0000313" key="3">
    <source>
        <dbReference type="Proteomes" id="UP000546257"/>
    </source>
</evidence>
<comment type="caution">
    <text evidence="2">The sequence shown here is derived from an EMBL/GenBank/DDBJ whole genome shotgun (WGS) entry which is preliminary data.</text>
</comment>
<dbReference type="Pfam" id="PF13561">
    <property type="entry name" value="adh_short_C2"/>
    <property type="match status" value="1"/>
</dbReference>
<dbReference type="SUPFAM" id="SSF51735">
    <property type="entry name" value="NAD(P)-binding Rossmann-fold domains"/>
    <property type="match status" value="1"/>
</dbReference>
<dbReference type="EMBL" id="JACKXD010000003">
    <property type="protein sequence ID" value="MBB6646691.1"/>
    <property type="molecule type" value="Genomic_DNA"/>
</dbReference>
<dbReference type="RefSeq" id="WP_185193049.1">
    <property type="nucleotide sequence ID" value="NZ_JACKXD010000003.1"/>
</dbReference>
<name>A0A7J9SNF0_9EURY</name>